<keyword evidence="2" id="KW-1185">Reference proteome</keyword>
<accession>A0ACC1XYP2</accession>
<evidence type="ECO:0000313" key="2">
    <source>
        <dbReference type="Proteomes" id="UP001164539"/>
    </source>
</evidence>
<evidence type="ECO:0000313" key="1">
    <source>
        <dbReference type="EMBL" id="KAJ4715844.1"/>
    </source>
</evidence>
<name>A0ACC1XYP2_MELAZ</name>
<proteinExistence type="predicted"/>
<gene>
    <name evidence="1" type="ORF">OWV82_010942</name>
</gene>
<organism evidence="1 2">
    <name type="scientific">Melia azedarach</name>
    <name type="common">Chinaberry tree</name>
    <dbReference type="NCBI Taxonomy" id="155640"/>
    <lineage>
        <taxon>Eukaryota</taxon>
        <taxon>Viridiplantae</taxon>
        <taxon>Streptophyta</taxon>
        <taxon>Embryophyta</taxon>
        <taxon>Tracheophyta</taxon>
        <taxon>Spermatophyta</taxon>
        <taxon>Magnoliopsida</taxon>
        <taxon>eudicotyledons</taxon>
        <taxon>Gunneridae</taxon>
        <taxon>Pentapetalae</taxon>
        <taxon>rosids</taxon>
        <taxon>malvids</taxon>
        <taxon>Sapindales</taxon>
        <taxon>Meliaceae</taxon>
        <taxon>Melia</taxon>
    </lineage>
</organism>
<reference evidence="1 2" key="1">
    <citation type="journal article" date="2023" name="Science">
        <title>Complex scaffold remodeling in plant triterpene biosynthesis.</title>
        <authorList>
            <person name="De La Pena R."/>
            <person name="Hodgson H."/>
            <person name="Liu J.C."/>
            <person name="Stephenson M.J."/>
            <person name="Martin A.C."/>
            <person name="Owen C."/>
            <person name="Harkess A."/>
            <person name="Leebens-Mack J."/>
            <person name="Jimenez L.E."/>
            <person name="Osbourn A."/>
            <person name="Sattely E.S."/>
        </authorList>
    </citation>
    <scope>NUCLEOTIDE SEQUENCE [LARGE SCALE GENOMIC DNA]</scope>
    <source>
        <strain evidence="2">cv. JPN11</strain>
        <tissue evidence="1">Leaf</tissue>
    </source>
</reference>
<comment type="caution">
    <text evidence="1">The sequence shown here is derived from an EMBL/GenBank/DDBJ whole genome shotgun (WGS) entry which is preliminary data.</text>
</comment>
<dbReference type="Proteomes" id="UP001164539">
    <property type="component" value="Chromosome 6"/>
</dbReference>
<protein>
    <submittedName>
        <fullName evidence="1">F-box family protein</fullName>
    </submittedName>
</protein>
<sequence>MKISKQMEGGFIPISPGEGGKTQNCSYKREVHYVPHHLLHDILLKLPTKSLLRFKTVSKNWCTKISEPDFEEFQLQRCLSKILILHQFPRLTGFDSFLYKFEDKGLRARKFAATDLLIGRGCTFPATRSCNSLILLRNSFFVRERIWRFVVYNATSHEKLSLPYLQASKNCFSRVSLVYDASIDNYKVVLWVVRCWNPSHESSLKLESCYIYRLHSDNDENWRMLNIPFPQKILPYEAVAVGGVLYWTTTGFIQSMDISREEFMGRIEVPCKRDEAYFGLMEIKGSLSLMNRASDNKLEIWVLKNEGCWIKQHKFSPSLKSAPKSHNISVGFCVAFESCKGTYLLVCYDYTTFWYSLNTEELTPIAVDESQYCSGQFCLLWLL</sequence>
<dbReference type="EMBL" id="CM051399">
    <property type="protein sequence ID" value="KAJ4715844.1"/>
    <property type="molecule type" value="Genomic_DNA"/>
</dbReference>